<dbReference type="GO" id="GO:0031123">
    <property type="term" value="P:RNA 3'-end processing"/>
    <property type="evidence" value="ECO:0007669"/>
    <property type="project" value="TreeGrafter"/>
</dbReference>
<dbReference type="PANTHER" id="PTHR12271">
    <property type="entry name" value="POLY A POLYMERASE CID PAP -RELATED"/>
    <property type="match status" value="1"/>
</dbReference>
<evidence type="ECO:0000313" key="5">
    <source>
        <dbReference type="EMBL" id="CAF4221630.1"/>
    </source>
</evidence>
<dbReference type="Gene3D" id="1.10.1410.10">
    <property type="match status" value="1"/>
</dbReference>
<organism evidence="5 6">
    <name type="scientific">Adineta steineri</name>
    <dbReference type="NCBI Taxonomy" id="433720"/>
    <lineage>
        <taxon>Eukaryota</taxon>
        <taxon>Metazoa</taxon>
        <taxon>Spiralia</taxon>
        <taxon>Gnathifera</taxon>
        <taxon>Rotifera</taxon>
        <taxon>Eurotatoria</taxon>
        <taxon>Bdelloidea</taxon>
        <taxon>Adinetida</taxon>
        <taxon>Adinetidae</taxon>
        <taxon>Adineta</taxon>
    </lineage>
</organism>
<evidence type="ECO:0000256" key="2">
    <source>
        <dbReference type="ARBA" id="ARBA00022723"/>
    </source>
</evidence>
<keyword evidence="2" id="KW-0479">Metal-binding</keyword>
<dbReference type="Pfam" id="PF03828">
    <property type="entry name" value="PAP_assoc"/>
    <property type="match status" value="1"/>
</dbReference>
<proteinExistence type="predicted"/>
<feature type="domain" description="PAP-associated" evidence="4">
    <location>
        <begin position="18"/>
        <end position="67"/>
    </location>
</feature>
<evidence type="ECO:0000259" key="4">
    <source>
        <dbReference type="Pfam" id="PF03828"/>
    </source>
</evidence>
<sequence>MWLSMLNKPNANRHPRDGALWIVFLRYYTQDFNYKKRIVTIRQYEPLLRVDKKWYSDIIAIEDPFELYRNLAEYIRVK</sequence>
<keyword evidence="1" id="KW-0808">Transferase</keyword>
<dbReference type="AlphaFoldDB" id="A0A820CVE4"/>
<accession>A0A820CVE4</accession>
<dbReference type="GO" id="GO:0050265">
    <property type="term" value="F:RNA uridylyltransferase activity"/>
    <property type="evidence" value="ECO:0007669"/>
    <property type="project" value="TreeGrafter"/>
</dbReference>
<evidence type="ECO:0000313" key="6">
    <source>
        <dbReference type="Proteomes" id="UP000663868"/>
    </source>
</evidence>
<dbReference type="InterPro" id="IPR002058">
    <property type="entry name" value="PAP_assoc"/>
</dbReference>
<gene>
    <name evidence="5" type="ORF">KXQ929_LOCUS41229</name>
</gene>
<name>A0A820CVE4_9BILA</name>
<keyword evidence="3" id="KW-0460">Magnesium</keyword>
<protein>
    <recommendedName>
        <fullName evidence="4">PAP-associated domain-containing protein</fullName>
    </recommendedName>
</protein>
<dbReference type="Proteomes" id="UP000663868">
    <property type="component" value="Unassembled WGS sequence"/>
</dbReference>
<dbReference type="GO" id="GO:0046872">
    <property type="term" value="F:metal ion binding"/>
    <property type="evidence" value="ECO:0007669"/>
    <property type="project" value="UniProtKB-KW"/>
</dbReference>
<dbReference type="PANTHER" id="PTHR12271:SF66">
    <property type="entry name" value="TERMINAL URIDYLYLTRANSFERASE TAILOR"/>
    <property type="match status" value="1"/>
</dbReference>
<reference evidence="5" key="1">
    <citation type="submission" date="2021-02" db="EMBL/GenBank/DDBJ databases">
        <authorList>
            <person name="Nowell W R."/>
        </authorList>
    </citation>
    <scope>NUCLEOTIDE SEQUENCE</scope>
</reference>
<evidence type="ECO:0000256" key="3">
    <source>
        <dbReference type="ARBA" id="ARBA00022842"/>
    </source>
</evidence>
<dbReference type="EMBL" id="CAJOBB010009110">
    <property type="protein sequence ID" value="CAF4221630.1"/>
    <property type="molecule type" value="Genomic_DNA"/>
</dbReference>
<dbReference type="SUPFAM" id="SSF81631">
    <property type="entry name" value="PAP/OAS1 substrate-binding domain"/>
    <property type="match status" value="1"/>
</dbReference>
<evidence type="ECO:0000256" key="1">
    <source>
        <dbReference type="ARBA" id="ARBA00022679"/>
    </source>
</evidence>
<feature type="non-terminal residue" evidence="5">
    <location>
        <position position="78"/>
    </location>
</feature>
<comment type="caution">
    <text evidence="5">The sequence shown here is derived from an EMBL/GenBank/DDBJ whole genome shotgun (WGS) entry which is preliminary data.</text>
</comment>